<dbReference type="InterPro" id="IPR044821">
    <property type="entry name" value="At1g28695/At4g15970-like"/>
</dbReference>
<evidence type="ECO:0000313" key="4">
    <source>
        <dbReference type="EMBL" id="CAI9102059.1"/>
    </source>
</evidence>
<dbReference type="PANTHER" id="PTHR46038">
    <property type="entry name" value="EXPRESSED PROTEIN-RELATED"/>
    <property type="match status" value="1"/>
</dbReference>
<comment type="subcellular location">
    <subcellularLocation>
        <location evidence="2">Golgi apparatus membrane</location>
        <topology evidence="2">Single-pass type II membrane protein</topology>
    </subcellularLocation>
</comment>
<keyword evidence="2" id="KW-0328">Glycosyltransferase</keyword>
<dbReference type="GO" id="GO:0016757">
    <property type="term" value="F:glycosyltransferase activity"/>
    <property type="evidence" value="ECO:0007669"/>
    <property type="project" value="UniProtKB-KW"/>
</dbReference>
<feature type="transmembrane region" description="Helical" evidence="2">
    <location>
        <begin position="7"/>
        <end position="26"/>
    </location>
</feature>
<comment type="similarity">
    <text evidence="1 2">Belongs to the glycosyltransferase 77 family.</text>
</comment>
<dbReference type="EC" id="2.4.2.-" evidence="2"/>
<evidence type="ECO:0000259" key="3">
    <source>
        <dbReference type="Pfam" id="PF03407"/>
    </source>
</evidence>
<dbReference type="AlphaFoldDB" id="A0AAV1D2E7"/>
<keyword evidence="5" id="KW-1185">Reference proteome</keyword>
<name>A0AAV1D2E7_OLDCO</name>
<dbReference type="GO" id="GO:0071555">
    <property type="term" value="P:cell wall organization"/>
    <property type="evidence" value="ECO:0007669"/>
    <property type="project" value="UniProtKB-KW"/>
</dbReference>
<proteinExistence type="inferred from homology"/>
<keyword evidence="2" id="KW-0961">Cell wall biogenesis/degradation</keyword>
<dbReference type="Proteomes" id="UP001161247">
    <property type="component" value="Chromosome 4"/>
</dbReference>
<accession>A0AAV1D2E7</accession>
<keyword evidence="2" id="KW-1133">Transmembrane helix</keyword>
<keyword evidence="2" id="KW-0735">Signal-anchor</keyword>
<sequence length="356" mass="41428">MELTTKNYFVSSLILLFLFFVATIPFHPQGPGLISRKFDVTVARENHNPNITRFSDKLEEALFRASTKDKTVIITIVNKAYVEQYHDQYPTMFDIFLEGFWVGEETQSLLNHLLVVSMDQTAYNRCIFRRLNCYRLTTKGVDFGEEKLYMSEDFITMMWARTGFLLNVLKRGYNFIFTDTDVIWLRDPFPILKNFNETNDLLISTDRFKGNPRSTKNRINTGFYYVTSNNKTIALFETWYGRRTNSTGMKEQDVLEGLIAEGTATNKLGLTLRFLDTLYFSGFCRNSNDVRKVITVHANCCKTIGAKVSDLTKVIRDWKMFINQYSRDPVAYNISEFKWSVYDACRKSWKLPPPSS</sequence>
<evidence type="ECO:0000256" key="2">
    <source>
        <dbReference type="RuleBase" id="RU363055"/>
    </source>
</evidence>
<dbReference type="InterPro" id="IPR005069">
    <property type="entry name" value="Nucl-diP-sugar_transferase"/>
</dbReference>
<dbReference type="SUPFAM" id="SSF53448">
    <property type="entry name" value="Nucleotide-diphospho-sugar transferases"/>
    <property type="match status" value="1"/>
</dbReference>
<dbReference type="PANTHER" id="PTHR46038:SF12">
    <property type="entry name" value="OS03G0731800 PROTEIN"/>
    <property type="match status" value="1"/>
</dbReference>
<keyword evidence="2" id="KW-0472">Membrane</keyword>
<keyword evidence="2" id="KW-0812">Transmembrane</keyword>
<dbReference type="Pfam" id="PF03407">
    <property type="entry name" value="Nucleotid_trans"/>
    <property type="match status" value="1"/>
</dbReference>
<protein>
    <recommendedName>
        <fullName evidence="2">Glycosyltransferase</fullName>
        <ecNumber evidence="2">2.4.2.-</ecNumber>
    </recommendedName>
</protein>
<reference evidence="4" key="1">
    <citation type="submission" date="2023-03" db="EMBL/GenBank/DDBJ databases">
        <authorList>
            <person name="Julca I."/>
        </authorList>
    </citation>
    <scope>NUCLEOTIDE SEQUENCE</scope>
</reference>
<dbReference type="GO" id="GO:0000139">
    <property type="term" value="C:Golgi membrane"/>
    <property type="evidence" value="ECO:0007669"/>
    <property type="project" value="UniProtKB-SubCell"/>
</dbReference>
<keyword evidence="2" id="KW-0808">Transferase</keyword>
<evidence type="ECO:0000313" key="5">
    <source>
        <dbReference type="Proteomes" id="UP001161247"/>
    </source>
</evidence>
<keyword evidence="2" id="KW-0333">Golgi apparatus</keyword>
<organism evidence="4 5">
    <name type="scientific">Oldenlandia corymbosa var. corymbosa</name>
    <dbReference type="NCBI Taxonomy" id="529605"/>
    <lineage>
        <taxon>Eukaryota</taxon>
        <taxon>Viridiplantae</taxon>
        <taxon>Streptophyta</taxon>
        <taxon>Embryophyta</taxon>
        <taxon>Tracheophyta</taxon>
        <taxon>Spermatophyta</taxon>
        <taxon>Magnoliopsida</taxon>
        <taxon>eudicotyledons</taxon>
        <taxon>Gunneridae</taxon>
        <taxon>Pentapetalae</taxon>
        <taxon>asterids</taxon>
        <taxon>lamiids</taxon>
        <taxon>Gentianales</taxon>
        <taxon>Rubiaceae</taxon>
        <taxon>Rubioideae</taxon>
        <taxon>Spermacoceae</taxon>
        <taxon>Hedyotis-Oldenlandia complex</taxon>
        <taxon>Oldenlandia</taxon>
    </lineage>
</organism>
<dbReference type="EMBL" id="OX459121">
    <property type="protein sequence ID" value="CAI9102059.1"/>
    <property type="molecule type" value="Genomic_DNA"/>
</dbReference>
<dbReference type="InterPro" id="IPR029044">
    <property type="entry name" value="Nucleotide-diphossugar_trans"/>
</dbReference>
<gene>
    <name evidence="4" type="ORF">OLC1_LOCUS11490</name>
</gene>
<evidence type="ECO:0000256" key="1">
    <source>
        <dbReference type="ARBA" id="ARBA00007033"/>
    </source>
</evidence>
<feature type="domain" description="Nucleotide-diphospho-sugar transferase" evidence="3">
    <location>
        <begin position="109"/>
        <end position="311"/>
    </location>
</feature>